<keyword evidence="2" id="KW-0677">Repeat</keyword>
<dbReference type="PROSITE" id="PS50294">
    <property type="entry name" value="WD_REPEATS_REGION"/>
    <property type="match status" value="7"/>
</dbReference>
<dbReference type="PROSITE" id="PS00678">
    <property type="entry name" value="WD_REPEATS_1"/>
    <property type="match status" value="5"/>
</dbReference>
<dbReference type="Proteomes" id="UP000500857">
    <property type="component" value="Chromosome"/>
</dbReference>
<dbReference type="Gene3D" id="3.40.50.1460">
    <property type="match status" value="1"/>
</dbReference>
<dbReference type="RefSeq" id="WP_168571596.1">
    <property type="nucleotide sequence ID" value="NZ_CP051167.1"/>
</dbReference>
<feature type="repeat" description="WD" evidence="3">
    <location>
        <begin position="494"/>
        <end position="535"/>
    </location>
</feature>
<dbReference type="InterPro" id="IPR011600">
    <property type="entry name" value="Pept_C14_caspase"/>
</dbReference>
<keyword evidence="6" id="KW-0472">Membrane</keyword>
<dbReference type="Gene3D" id="2.130.10.10">
    <property type="entry name" value="YVTN repeat-like/Quinoprotein amine dehydrogenase"/>
    <property type="match status" value="2"/>
</dbReference>
<sequence>MTKVALLIGVSLSQQPKTRVDSFLEPLPTACHDVRAIAEILKRQDLGGFEPENIQQLLDPDLQEIRVGIEWLLRDRQPEDLVLLYFSGHAIADGEGKLYFTTRNTDVADLSSTAVPADFLQALLYTSPAQQQAIVLDCCYTELGESVRDSPRDRLDLKQQLGGYGKAVLTASTHFEADDRFCTDLAIDREAIRRFRYGGKVRESGCSPYTYYLIEGIETGGANRDGDGQISLGELHDYIANKMQIFTPANPPAFYALPEATNIVLSQAPIPTPELTYREAVENFVRRRGGQIGRLGWRSLEITRENCGIKPEIAQKIREKVLIPYQERQEKLDRYREALQGAIAREKRSLKRETDEKLHYFYQDILALTEAEIGAIEAKLKRTDGDRDFPLFLLTEGAIVVATIAGIIWLWGYISKPTASPVDLPPYLSFLEHLDSIFPAWDFTNDSPPRATATPDSSPSPSSPDGTAPRSPLPPAFTGTPVPFTIPTAEPQTLTGHEAPVQGLAIAPRSSLLVSGDWNNQILLWDLNTGKQLDTLTAHRDIVRDIVVNPDGKSFASASDDGTIYIWNLKGRMVSNTLDPRGGAIYAIAYSPDGQTLASGSDDGRIRLWNARTGALEQTLEGHRDRVRALAYTPDGQTLVSGSGDATIKLWDVATGEVRQTLTGHTRLVRAIAITPDGKTLVSGSWDETIKIWDLDRGELQNTLRGHTDLVTVVTVTPDGQTLLSGSDDNTIKIWDLDSGDLKGTLTDHVSDIFAIEMTPDGTTMVSASWDQTIKIWR</sequence>
<evidence type="ECO:0000256" key="1">
    <source>
        <dbReference type="ARBA" id="ARBA00022574"/>
    </source>
</evidence>
<feature type="repeat" description="WD" evidence="3">
    <location>
        <begin position="536"/>
        <end position="577"/>
    </location>
</feature>
<evidence type="ECO:0000256" key="4">
    <source>
        <dbReference type="SAM" id="Coils"/>
    </source>
</evidence>
<gene>
    <name evidence="8" type="ORF">HCG48_24960</name>
</gene>
<dbReference type="KEGG" id="oxy:HCG48_24960"/>
<keyword evidence="9" id="KW-1185">Reference proteome</keyword>
<dbReference type="SUPFAM" id="SSF50978">
    <property type="entry name" value="WD40 repeat-like"/>
    <property type="match status" value="1"/>
</dbReference>
<feature type="repeat" description="WD" evidence="3">
    <location>
        <begin position="620"/>
        <end position="661"/>
    </location>
</feature>
<organism evidence="8 9">
    <name type="scientific">Oxynema aestuarii AP17</name>
    <dbReference type="NCBI Taxonomy" id="2064643"/>
    <lineage>
        <taxon>Bacteria</taxon>
        <taxon>Bacillati</taxon>
        <taxon>Cyanobacteriota</taxon>
        <taxon>Cyanophyceae</taxon>
        <taxon>Oscillatoriophycideae</taxon>
        <taxon>Oscillatoriales</taxon>
        <taxon>Oscillatoriaceae</taxon>
        <taxon>Oxynema</taxon>
        <taxon>Oxynema aestuarii</taxon>
    </lineage>
</organism>
<evidence type="ECO:0000256" key="3">
    <source>
        <dbReference type="PROSITE-ProRule" id="PRU00221"/>
    </source>
</evidence>
<feature type="coiled-coil region" evidence="4">
    <location>
        <begin position="325"/>
        <end position="356"/>
    </location>
</feature>
<dbReference type="GO" id="GO:0006508">
    <property type="term" value="P:proteolysis"/>
    <property type="evidence" value="ECO:0007669"/>
    <property type="project" value="InterPro"/>
</dbReference>
<proteinExistence type="predicted"/>
<keyword evidence="1 3" id="KW-0853">WD repeat</keyword>
<dbReference type="PROSITE" id="PS50082">
    <property type="entry name" value="WD_REPEATS_2"/>
    <property type="match status" value="7"/>
</dbReference>
<protein>
    <recommendedName>
        <fullName evidence="7">Peptidase C14 caspase domain-containing protein</fullName>
    </recommendedName>
</protein>
<keyword evidence="6" id="KW-0812">Transmembrane</keyword>
<feature type="compositionally biased region" description="Low complexity" evidence="5">
    <location>
        <begin position="447"/>
        <end position="469"/>
    </location>
</feature>
<evidence type="ECO:0000256" key="6">
    <source>
        <dbReference type="SAM" id="Phobius"/>
    </source>
</evidence>
<evidence type="ECO:0000256" key="5">
    <source>
        <dbReference type="SAM" id="MobiDB-lite"/>
    </source>
</evidence>
<feature type="transmembrane region" description="Helical" evidence="6">
    <location>
        <begin position="389"/>
        <end position="414"/>
    </location>
</feature>
<evidence type="ECO:0000313" key="9">
    <source>
        <dbReference type="Proteomes" id="UP000500857"/>
    </source>
</evidence>
<evidence type="ECO:0000259" key="7">
    <source>
        <dbReference type="Pfam" id="PF00656"/>
    </source>
</evidence>
<evidence type="ECO:0000256" key="2">
    <source>
        <dbReference type="ARBA" id="ARBA00022737"/>
    </source>
</evidence>
<feature type="domain" description="Peptidase C14 caspase" evidence="7">
    <location>
        <begin position="3"/>
        <end position="244"/>
    </location>
</feature>
<dbReference type="InterPro" id="IPR001680">
    <property type="entry name" value="WD40_rpt"/>
</dbReference>
<feature type="repeat" description="WD" evidence="3">
    <location>
        <begin position="662"/>
        <end position="703"/>
    </location>
</feature>
<dbReference type="SMART" id="SM00320">
    <property type="entry name" value="WD40"/>
    <property type="match status" value="7"/>
</dbReference>
<dbReference type="GO" id="GO:0004197">
    <property type="term" value="F:cysteine-type endopeptidase activity"/>
    <property type="evidence" value="ECO:0007669"/>
    <property type="project" value="InterPro"/>
</dbReference>
<dbReference type="Pfam" id="PF00656">
    <property type="entry name" value="Peptidase_C14"/>
    <property type="match status" value="1"/>
</dbReference>
<feature type="repeat" description="WD" evidence="3">
    <location>
        <begin position="704"/>
        <end position="745"/>
    </location>
</feature>
<dbReference type="PANTHER" id="PTHR22847">
    <property type="entry name" value="WD40 REPEAT PROTEIN"/>
    <property type="match status" value="1"/>
</dbReference>
<dbReference type="InterPro" id="IPR015943">
    <property type="entry name" value="WD40/YVTN_repeat-like_dom_sf"/>
</dbReference>
<feature type="repeat" description="WD" evidence="3">
    <location>
        <begin position="746"/>
        <end position="778"/>
    </location>
</feature>
<keyword evidence="4" id="KW-0175">Coiled coil</keyword>
<dbReference type="PANTHER" id="PTHR22847:SF637">
    <property type="entry name" value="WD REPEAT DOMAIN 5B"/>
    <property type="match status" value="1"/>
</dbReference>
<dbReference type="AlphaFoldDB" id="A0A6H1U5M2"/>
<dbReference type="CDD" id="cd00200">
    <property type="entry name" value="WD40"/>
    <property type="match status" value="1"/>
</dbReference>
<dbReference type="EMBL" id="CP051167">
    <property type="protein sequence ID" value="QIZ73450.1"/>
    <property type="molecule type" value="Genomic_DNA"/>
</dbReference>
<dbReference type="Pfam" id="PF00400">
    <property type="entry name" value="WD40"/>
    <property type="match status" value="7"/>
</dbReference>
<dbReference type="InterPro" id="IPR020472">
    <property type="entry name" value="WD40_PAC1"/>
</dbReference>
<feature type="repeat" description="WD" evidence="3">
    <location>
        <begin position="578"/>
        <end position="619"/>
    </location>
</feature>
<accession>A0A6H1U5M2</accession>
<name>A0A6H1U5M2_9CYAN</name>
<keyword evidence="6" id="KW-1133">Transmembrane helix</keyword>
<evidence type="ECO:0000313" key="8">
    <source>
        <dbReference type="EMBL" id="QIZ73450.1"/>
    </source>
</evidence>
<dbReference type="InterPro" id="IPR036322">
    <property type="entry name" value="WD40_repeat_dom_sf"/>
</dbReference>
<reference evidence="8 9" key="1">
    <citation type="submission" date="2020-04" db="EMBL/GenBank/DDBJ databases">
        <authorList>
            <person name="Basu S."/>
            <person name="Maruthanayagam V."/>
            <person name="Chakraborty S."/>
            <person name="Pramanik A."/>
            <person name="Mukherjee J."/>
            <person name="Brink B."/>
        </authorList>
    </citation>
    <scope>NUCLEOTIDE SEQUENCE [LARGE SCALE GENOMIC DNA]</scope>
    <source>
        <strain evidence="8 9">AP17</strain>
    </source>
</reference>
<dbReference type="PRINTS" id="PR00320">
    <property type="entry name" value="GPROTEINBRPT"/>
</dbReference>
<dbReference type="InterPro" id="IPR019775">
    <property type="entry name" value="WD40_repeat_CS"/>
</dbReference>
<feature type="region of interest" description="Disordered" evidence="5">
    <location>
        <begin position="445"/>
        <end position="491"/>
    </location>
</feature>